<feature type="transmembrane region" description="Helical" evidence="4">
    <location>
        <begin position="50"/>
        <end position="68"/>
    </location>
</feature>
<dbReference type="AlphaFoldDB" id="A0A968GBJ8"/>
<feature type="transmembrane region" description="Helical" evidence="4">
    <location>
        <begin position="144"/>
        <end position="163"/>
    </location>
</feature>
<evidence type="ECO:0000313" key="6">
    <source>
        <dbReference type="EMBL" id="NIZ46835.1"/>
    </source>
</evidence>
<feature type="transmembrane region" description="Helical" evidence="4">
    <location>
        <begin position="75"/>
        <end position="97"/>
    </location>
</feature>
<feature type="transmembrane region" description="Helical" evidence="4">
    <location>
        <begin position="325"/>
        <end position="348"/>
    </location>
</feature>
<keyword evidence="3 4" id="KW-0472">Membrane</keyword>
<dbReference type="RefSeq" id="WP_167703279.1">
    <property type="nucleotide sequence ID" value="NZ_CP118168.1"/>
</dbReference>
<dbReference type="EMBL" id="JAATLK010000001">
    <property type="protein sequence ID" value="NIZ46835.1"/>
    <property type="molecule type" value="Genomic_DNA"/>
</dbReference>
<dbReference type="InterPro" id="IPR011701">
    <property type="entry name" value="MFS"/>
</dbReference>
<reference evidence="6" key="1">
    <citation type="submission" date="2020-03" db="EMBL/GenBank/DDBJ databases">
        <title>Spirochaetal bacteria isolated from arthropods constitute a novel genus Entomospira genus novum within the order Spirochaetales.</title>
        <authorList>
            <person name="Grana-Miraglia L."/>
            <person name="Sikutova S."/>
            <person name="Fingerle V."/>
            <person name="Sing A."/>
            <person name="Castillo-Ramirez S."/>
            <person name="Margos G."/>
            <person name="Rudolf I."/>
        </authorList>
    </citation>
    <scope>NUCLEOTIDE SEQUENCE</scope>
    <source>
        <strain evidence="6">BR208</strain>
    </source>
</reference>
<gene>
    <name evidence="6" type="ORF">HCT46_02745</name>
</gene>
<feature type="transmembrane region" description="Helical" evidence="4">
    <location>
        <begin position="299"/>
        <end position="319"/>
    </location>
</feature>
<feature type="transmembrane region" description="Helical" evidence="4">
    <location>
        <begin position="393"/>
        <end position="413"/>
    </location>
</feature>
<accession>A0A968GBJ8</accession>
<dbReference type="Gene3D" id="1.20.1250.20">
    <property type="entry name" value="MFS general substrate transporter like domains"/>
    <property type="match status" value="2"/>
</dbReference>
<keyword evidence="1 4" id="KW-0812">Transmembrane</keyword>
<evidence type="ECO:0000259" key="5">
    <source>
        <dbReference type="PROSITE" id="PS50850"/>
    </source>
</evidence>
<comment type="caution">
    <text evidence="6">The sequence shown here is derived from an EMBL/GenBank/DDBJ whole genome shotgun (WGS) entry which is preliminary data.</text>
</comment>
<feature type="domain" description="Major facilitator superfamily (MFS) profile" evidence="5">
    <location>
        <begin position="1"/>
        <end position="417"/>
    </location>
</feature>
<organism evidence="6 7">
    <name type="scientific">Entomospira nematocerorum</name>
    <dbReference type="NCBI Taxonomy" id="2719987"/>
    <lineage>
        <taxon>Bacteria</taxon>
        <taxon>Pseudomonadati</taxon>
        <taxon>Spirochaetota</taxon>
        <taxon>Spirochaetia</taxon>
        <taxon>Spirochaetales</taxon>
        <taxon>Spirochaetaceae</taxon>
        <taxon>Entomospira</taxon>
    </lineage>
</organism>
<name>A0A968GBJ8_9SPIO</name>
<evidence type="ECO:0000313" key="7">
    <source>
        <dbReference type="Proteomes" id="UP000752013"/>
    </source>
</evidence>
<dbReference type="PROSITE" id="PS50850">
    <property type="entry name" value="MFS"/>
    <property type="match status" value="1"/>
</dbReference>
<evidence type="ECO:0000256" key="1">
    <source>
        <dbReference type="ARBA" id="ARBA00022692"/>
    </source>
</evidence>
<feature type="transmembrane region" description="Helical" evidence="4">
    <location>
        <begin position="234"/>
        <end position="254"/>
    </location>
</feature>
<keyword evidence="2 4" id="KW-1133">Transmembrane helix</keyword>
<dbReference type="GO" id="GO:0022857">
    <property type="term" value="F:transmembrane transporter activity"/>
    <property type="evidence" value="ECO:0007669"/>
    <property type="project" value="InterPro"/>
</dbReference>
<evidence type="ECO:0000256" key="2">
    <source>
        <dbReference type="ARBA" id="ARBA00022989"/>
    </source>
</evidence>
<dbReference type="SUPFAM" id="SSF103473">
    <property type="entry name" value="MFS general substrate transporter"/>
    <property type="match status" value="1"/>
</dbReference>
<evidence type="ECO:0000256" key="3">
    <source>
        <dbReference type="ARBA" id="ARBA00023136"/>
    </source>
</evidence>
<sequence>MGKKYERYTQLLLLALSSGAIFRLVYLRTSFQEGMQAAWSIDIIQLNELYVWLGFAIVIGYVPSGWIADRFSTKWVIVVSLGLTALLSGLFALTPSFSTLKMIYLGLGFSSVFLFWSSHMRAARVLSGGTEEGKFFGLLDGGRGLSEALFASLATVGFQWIVVADTQNIDAAMQFVFVFFAIILMLLAVMNIFLLSPDQTQKIRKHSHIQSKNIAKTPYTISDLFKNRVLMKQVILMSTIIFSGYTLFFTGFAFSSLLISTFHVPIVTAAYVLSGVLWMRPVGAISGGFLADKYSKHMILAISMILSILGIVLLLYVPMPNILRFVLIIFIGLMNAMIRGVYWSLLHYIQVPEQELGRMIGLISFIGYLPDVLLPLLSVYLYLRLPEIQATRLYLQVSLIIGIIGIILTTYFYRHTKRHY</sequence>
<feature type="transmembrane region" description="Helical" evidence="4">
    <location>
        <begin position="103"/>
        <end position="123"/>
    </location>
</feature>
<dbReference type="InterPro" id="IPR020846">
    <property type="entry name" value="MFS_dom"/>
</dbReference>
<dbReference type="Pfam" id="PF07690">
    <property type="entry name" value="MFS_1"/>
    <property type="match status" value="1"/>
</dbReference>
<protein>
    <submittedName>
        <fullName evidence="6">MFS transporter</fullName>
    </submittedName>
</protein>
<keyword evidence="7" id="KW-1185">Reference proteome</keyword>
<feature type="transmembrane region" description="Helical" evidence="4">
    <location>
        <begin position="360"/>
        <end position="381"/>
    </location>
</feature>
<evidence type="ECO:0000256" key="4">
    <source>
        <dbReference type="SAM" id="Phobius"/>
    </source>
</evidence>
<dbReference type="Proteomes" id="UP000752013">
    <property type="component" value="Unassembled WGS sequence"/>
</dbReference>
<proteinExistence type="predicted"/>
<feature type="transmembrane region" description="Helical" evidence="4">
    <location>
        <begin position="175"/>
        <end position="195"/>
    </location>
</feature>
<dbReference type="InterPro" id="IPR036259">
    <property type="entry name" value="MFS_trans_sf"/>
</dbReference>